<dbReference type="Pfam" id="PF24517">
    <property type="entry name" value="CBM96"/>
    <property type="match status" value="1"/>
</dbReference>
<gene>
    <name evidence="6" type="ORF">A3A33_01205</name>
</gene>
<evidence type="ECO:0000313" key="6">
    <source>
        <dbReference type="EMBL" id="OGN29923.1"/>
    </source>
</evidence>
<comment type="caution">
    <text evidence="6">The sequence shown here is derived from an EMBL/GenBank/DDBJ whole genome shotgun (WGS) entry which is preliminary data.</text>
</comment>
<evidence type="ECO:0000256" key="1">
    <source>
        <dbReference type="ARBA" id="ARBA00004613"/>
    </source>
</evidence>
<keyword evidence="3" id="KW-0732">Signal</keyword>
<evidence type="ECO:0000313" key="7">
    <source>
        <dbReference type="Proteomes" id="UP000179047"/>
    </source>
</evidence>
<keyword evidence="2" id="KW-0964">Secreted</keyword>
<feature type="transmembrane region" description="Helical" evidence="4">
    <location>
        <begin position="12"/>
        <end position="31"/>
    </location>
</feature>
<dbReference type="STRING" id="1802701.A3A33_01205"/>
<dbReference type="GO" id="GO:0005576">
    <property type="term" value="C:extracellular region"/>
    <property type="evidence" value="ECO:0007669"/>
    <property type="project" value="UniProtKB-SubCell"/>
</dbReference>
<dbReference type="AlphaFoldDB" id="A0A1F8GX01"/>
<evidence type="ECO:0000256" key="3">
    <source>
        <dbReference type="ARBA" id="ARBA00022729"/>
    </source>
</evidence>
<dbReference type="NCBIfam" id="NF033679">
    <property type="entry name" value="DNRLRE_dom"/>
    <property type="match status" value="1"/>
</dbReference>
<organism evidence="6 7">
    <name type="scientific">Candidatus Yanofskybacteria bacterium RIFCSPLOWO2_01_FULL_49_25</name>
    <dbReference type="NCBI Taxonomy" id="1802701"/>
    <lineage>
        <taxon>Bacteria</taxon>
        <taxon>Candidatus Yanofskyibacteriota</taxon>
    </lineage>
</organism>
<keyword evidence="4" id="KW-1133">Transmembrane helix</keyword>
<sequence>MKLDRTRIFDIARLIVVVALSMYLLSLVPMLPADTYVVHKKNPEIISYHPSPDRIKDMFYSSVFDYGSGHIIDNQKLRVGGWGDEYWTLIQFDLSGLPKHADEVTLFLTLYDEEGTSTGMDISAITTPWDETHGWYINLGSESLTSVDAPPRSGFFSLDITDLYNRWQSGEQKNYGLVFKPTGTDHQFNTFRSSEYSGDRFATPFLNIKVK</sequence>
<comment type="subcellular location">
    <subcellularLocation>
        <location evidence="1">Secreted</location>
    </subcellularLocation>
</comment>
<dbReference type="EMBL" id="MGKP01000001">
    <property type="protein sequence ID" value="OGN29923.1"/>
    <property type="molecule type" value="Genomic_DNA"/>
</dbReference>
<protein>
    <recommendedName>
        <fullName evidence="5">Carbohydrate-binding module family 96 domain-containing protein</fullName>
    </recommendedName>
</protein>
<evidence type="ECO:0000256" key="2">
    <source>
        <dbReference type="ARBA" id="ARBA00022525"/>
    </source>
</evidence>
<dbReference type="InterPro" id="IPR055372">
    <property type="entry name" value="CBM96"/>
</dbReference>
<keyword evidence="4" id="KW-0472">Membrane</keyword>
<dbReference type="Proteomes" id="UP000179047">
    <property type="component" value="Unassembled WGS sequence"/>
</dbReference>
<name>A0A1F8GX01_9BACT</name>
<feature type="domain" description="Carbohydrate-binding module family 96" evidence="5">
    <location>
        <begin position="86"/>
        <end position="198"/>
    </location>
</feature>
<accession>A0A1F8GX01</accession>
<reference evidence="6 7" key="1">
    <citation type="journal article" date="2016" name="Nat. Commun.">
        <title>Thousands of microbial genomes shed light on interconnected biogeochemical processes in an aquifer system.</title>
        <authorList>
            <person name="Anantharaman K."/>
            <person name="Brown C.T."/>
            <person name="Hug L.A."/>
            <person name="Sharon I."/>
            <person name="Castelle C.J."/>
            <person name="Probst A.J."/>
            <person name="Thomas B.C."/>
            <person name="Singh A."/>
            <person name="Wilkins M.J."/>
            <person name="Karaoz U."/>
            <person name="Brodie E.L."/>
            <person name="Williams K.H."/>
            <person name="Hubbard S.S."/>
            <person name="Banfield J.F."/>
        </authorList>
    </citation>
    <scope>NUCLEOTIDE SEQUENCE [LARGE SCALE GENOMIC DNA]</scope>
</reference>
<evidence type="ECO:0000259" key="5">
    <source>
        <dbReference type="Pfam" id="PF24517"/>
    </source>
</evidence>
<proteinExistence type="predicted"/>
<keyword evidence="4" id="KW-0812">Transmembrane</keyword>
<evidence type="ECO:0000256" key="4">
    <source>
        <dbReference type="SAM" id="Phobius"/>
    </source>
</evidence>